<organism evidence="3 4">
    <name type="scientific">Pseudothauera rhizosphaerae</name>
    <dbReference type="NCBI Taxonomy" id="2565932"/>
    <lineage>
        <taxon>Bacteria</taxon>
        <taxon>Pseudomonadati</taxon>
        <taxon>Pseudomonadota</taxon>
        <taxon>Betaproteobacteria</taxon>
        <taxon>Rhodocyclales</taxon>
        <taxon>Zoogloeaceae</taxon>
        <taxon>Pseudothauera</taxon>
    </lineage>
</organism>
<accession>A0A4S4AM76</accession>
<dbReference type="SUPFAM" id="SSF54637">
    <property type="entry name" value="Thioesterase/thiol ester dehydrase-isomerase"/>
    <property type="match status" value="1"/>
</dbReference>
<dbReference type="PANTHER" id="PTHR43437">
    <property type="entry name" value="HYDROXYACYL-THIOESTER DEHYDRATASE TYPE 2, MITOCHONDRIAL-RELATED"/>
    <property type="match status" value="1"/>
</dbReference>
<sequence length="149" mass="15956">MSADQRNFNEFYGHDFEDLRPGMSAAYGRTVSEADILTFAGVSGDTNPVHLDGEFAASTMFGGRIAHGMLSAAFISTVFGTKLPGPGCIYLSQSLKFKAPVKIGDTVVARVTVKELVPEKRRAIFDTVCTVDGKIVLEGQAEILVPARA</sequence>
<gene>
    <name evidence="3" type="ORF">E6O51_12495</name>
</gene>
<dbReference type="AlphaFoldDB" id="A0A4S4AM76"/>
<dbReference type="GO" id="GO:0019171">
    <property type="term" value="F:(3R)-hydroxyacyl-[acyl-carrier-protein] dehydratase activity"/>
    <property type="evidence" value="ECO:0007669"/>
    <property type="project" value="TreeGrafter"/>
</dbReference>
<dbReference type="Proteomes" id="UP000307956">
    <property type="component" value="Unassembled WGS sequence"/>
</dbReference>
<dbReference type="PRINTS" id="PR01483">
    <property type="entry name" value="FASYNTHASE"/>
</dbReference>
<dbReference type="FunFam" id="3.10.129.10:FF:000042">
    <property type="entry name" value="MaoC domain protein dehydratase"/>
    <property type="match status" value="1"/>
</dbReference>
<keyword evidence="1" id="KW-0456">Lyase</keyword>
<reference evidence="3 4" key="1">
    <citation type="submission" date="2019-04" db="EMBL/GenBank/DDBJ databases">
        <title>Azoarcus rhizosphaerae sp. nov. isolated from rhizosphere of Ficus religiosa.</title>
        <authorList>
            <person name="Lin S.-Y."/>
            <person name="Hameed A."/>
            <person name="Hsu Y.-H."/>
            <person name="Young C.-C."/>
        </authorList>
    </citation>
    <scope>NUCLEOTIDE SEQUENCE [LARGE SCALE GENOMIC DNA]</scope>
    <source>
        <strain evidence="3 4">CC-YHH848</strain>
    </source>
</reference>
<dbReference type="GO" id="GO:0006633">
    <property type="term" value="P:fatty acid biosynthetic process"/>
    <property type="evidence" value="ECO:0007669"/>
    <property type="project" value="InterPro"/>
</dbReference>
<dbReference type="RefSeq" id="WP_136385326.1">
    <property type="nucleotide sequence ID" value="NZ_SSOD01000009.1"/>
</dbReference>
<evidence type="ECO:0000313" key="3">
    <source>
        <dbReference type="EMBL" id="THF60596.1"/>
    </source>
</evidence>
<dbReference type="InterPro" id="IPR002539">
    <property type="entry name" value="MaoC-like_dom"/>
</dbReference>
<dbReference type="CDD" id="cd03449">
    <property type="entry name" value="R_hydratase"/>
    <property type="match status" value="1"/>
</dbReference>
<protein>
    <submittedName>
        <fullName evidence="3">MaoC family dehydratase</fullName>
    </submittedName>
</protein>
<name>A0A4S4AM76_9RHOO</name>
<feature type="domain" description="MaoC-like" evidence="2">
    <location>
        <begin position="26"/>
        <end position="117"/>
    </location>
</feature>
<dbReference type="Pfam" id="PF01575">
    <property type="entry name" value="MaoC_dehydratas"/>
    <property type="match status" value="1"/>
</dbReference>
<dbReference type="EMBL" id="SSOD01000009">
    <property type="protein sequence ID" value="THF60596.1"/>
    <property type="molecule type" value="Genomic_DNA"/>
</dbReference>
<proteinExistence type="predicted"/>
<evidence type="ECO:0000256" key="1">
    <source>
        <dbReference type="ARBA" id="ARBA00023239"/>
    </source>
</evidence>
<dbReference type="InterPro" id="IPR050965">
    <property type="entry name" value="UPF0336/Enoyl-CoA_hydratase"/>
</dbReference>
<evidence type="ECO:0000313" key="4">
    <source>
        <dbReference type="Proteomes" id="UP000307956"/>
    </source>
</evidence>
<dbReference type="OrthoDB" id="9774179at2"/>
<dbReference type="GO" id="GO:0005835">
    <property type="term" value="C:fatty acid synthase complex"/>
    <property type="evidence" value="ECO:0007669"/>
    <property type="project" value="InterPro"/>
</dbReference>
<evidence type="ECO:0000259" key="2">
    <source>
        <dbReference type="Pfam" id="PF01575"/>
    </source>
</evidence>
<dbReference type="GO" id="GO:0004312">
    <property type="term" value="F:fatty acid synthase activity"/>
    <property type="evidence" value="ECO:0007669"/>
    <property type="project" value="InterPro"/>
</dbReference>
<dbReference type="PANTHER" id="PTHR43437:SF3">
    <property type="entry name" value="HYDROXYACYL-THIOESTER DEHYDRATASE TYPE 2, MITOCHONDRIAL"/>
    <property type="match status" value="1"/>
</dbReference>
<dbReference type="InterPro" id="IPR029069">
    <property type="entry name" value="HotDog_dom_sf"/>
</dbReference>
<dbReference type="InterPro" id="IPR003965">
    <property type="entry name" value="Fatty_acid_synthase"/>
</dbReference>
<keyword evidence="4" id="KW-1185">Reference proteome</keyword>
<dbReference type="Gene3D" id="3.10.129.10">
    <property type="entry name" value="Hotdog Thioesterase"/>
    <property type="match status" value="1"/>
</dbReference>
<comment type="caution">
    <text evidence="3">The sequence shown here is derived from an EMBL/GenBank/DDBJ whole genome shotgun (WGS) entry which is preliminary data.</text>
</comment>